<dbReference type="AlphaFoldDB" id="A0A3A5JV23"/>
<dbReference type="SUPFAM" id="SSF50494">
    <property type="entry name" value="Trypsin-like serine proteases"/>
    <property type="match status" value="1"/>
</dbReference>
<dbReference type="EMBL" id="QZWZ01000081">
    <property type="protein sequence ID" value="RJT23911.1"/>
    <property type="molecule type" value="Genomic_DNA"/>
</dbReference>
<keyword evidence="3" id="KW-1185">Reference proteome</keyword>
<dbReference type="InterPro" id="IPR043504">
    <property type="entry name" value="Peptidase_S1_PA_chymotrypsin"/>
</dbReference>
<comment type="caution">
    <text evidence="2">The sequence shown here is derived from an EMBL/GenBank/DDBJ whole genome shotgun (WGS) entry which is preliminary data.</text>
</comment>
<proteinExistence type="predicted"/>
<keyword evidence="2" id="KW-0378">Hydrolase</keyword>
<organism evidence="2 3">
    <name type="scientific">Mesorhizobium waimense</name>
    <dbReference type="NCBI Taxonomy" id="1300307"/>
    <lineage>
        <taxon>Bacteria</taxon>
        <taxon>Pseudomonadati</taxon>
        <taxon>Pseudomonadota</taxon>
        <taxon>Alphaproteobacteria</taxon>
        <taxon>Hyphomicrobiales</taxon>
        <taxon>Phyllobacteriaceae</taxon>
        <taxon>Mesorhizobium</taxon>
    </lineage>
</organism>
<reference evidence="2 3" key="1">
    <citation type="submission" date="2018-09" db="EMBL/GenBank/DDBJ databases">
        <title>Mesorhizobium carmichaelinearum sp. nov. isolated from Carmichaelinea spp. root nodules in New Zealand.</title>
        <authorList>
            <person name="De Meyer S.E."/>
        </authorList>
    </citation>
    <scope>NUCLEOTIDE SEQUENCE [LARGE SCALE GENOMIC DNA]</scope>
    <source>
        <strain evidence="2 3">ICMP19557</strain>
    </source>
</reference>
<evidence type="ECO:0000313" key="2">
    <source>
        <dbReference type="EMBL" id="RJT23911.1"/>
    </source>
</evidence>
<name>A0A3A5JV23_9HYPH</name>
<sequence>MLPGFPLPPNLRLRADLDFMNRVHNLVTGEVPLAIFLSTMIESTGDAAAIGVFETALAKVKALEQAPLVVTPEAIPGAAADDQVQPGGPYLTTANREVSWEAQISEFDETLAIRYLRMGTRAAGSVFKIVIHRHIHGEAEFITDDRPRLSNGTGWVIAPGLGITNHHVVNARSALFGEGDATVDDFRLQAETAKVRFDYFEVNDTADGVVLGPGALLASDAELDFALLQLPNTFGIRLPLRLRQQKIGKRLDQPLGTRVNVLQHPNGSPMRLGFRNNFVVLGDDNVLAYLTDTASGSSGSPVCDDAWSVAALHYGSRGVSDQNLKLMGRLVKQENVGTPIPQILKHLAANHARLHKQIVDGQAGLKP</sequence>
<dbReference type="Pfam" id="PF19957">
    <property type="entry name" value="EAD5"/>
    <property type="match status" value="1"/>
</dbReference>
<accession>A0A3A5JV23</accession>
<dbReference type="Pfam" id="PF13365">
    <property type="entry name" value="Trypsin_2"/>
    <property type="match status" value="1"/>
</dbReference>
<gene>
    <name evidence="2" type="ORF">D3227_38195</name>
</gene>
<protein>
    <submittedName>
        <fullName evidence="2">Serine protease</fullName>
    </submittedName>
</protein>
<dbReference type="PANTHER" id="PTHR14389">
    <property type="entry name" value="SI:CH1073-475A24.1"/>
    <property type="match status" value="1"/>
</dbReference>
<dbReference type="InterPro" id="IPR045432">
    <property type="entry name" value="EAD5"/>
</dbReference>
<dbReference type="PANTHER" id="PTHR14389:SF3">
    <property type="entry name" value="PROTEIN FAM111A-LIKE"/>
    <property type="match status" value="1"/>
</dbReference>
<dbReference type="Gene3D" id="2.40.10.10">
    <property type="entry name" value="Trypsin-like serine proteases"/>
    <property type="match status" value="2"/>
</dbReference>
<feature type="domain" description="Effector-associated" evidence="1">
    <location>
        <begin position="9"/>
        <end position="71"/>
    </location>
</feature>
<evidence type="ECO:0000259" key="1">
    <source>
        <dbReference type="Pfam" id="PF19957"/>
    </source>
</evidence>
<dbReference type="GO" id="GO:0008233">
    <property type="term" value="F:peptidase activity"/>
    <property type="evidence" value="ECO:0007669"/>
    <property type="project" value="UniProtKB-KW"/>
</dbReference>
<dbReference type="Proteomes" id="UP000272706">
    <property type="component" value="Unassembled WGS sequence"/>
</dbReference>
<evidence type="ECO:0000313" key="3">
    <source>
        <dbReference type="Proteomes" id="UP000272706"/>
    </source>
</evidence>
<dbReference type="GO" id="GO:0006508">
    <property type="term" value="P:proteolysis"/>
    <property type="evidence" value="ECO:0007669"/>
    <property type="project" value="UniProtKB-KW"/>
</dbReference>
<dbReference type="InterPro" id="IPR009003">
    <property type="entry name" value="Peptidase_S1_PA"/>
</dbReference>
<keyword evidence="2" id="KW-0645">Protease</keyword>